<dbReference type="RefSeq" id="WP_123256785.1">
    <property type="nucleotide sequence ID" value="NZ_RBED01000137.1"/>
</dbReference>
<keyword evidence="6" id="KW-0328">Glycosyltransferase</keyword>
<dbReference type="AlphaFoldDB" id="A0A3N0BMT1"/>
<keyword evidence="12 15" id="KW-0472">Membrane</keyword>
<evidence type="ECO:0000256" key="13">
    <source>
        <dbReference type="ARBA" id="ARBA00045097"/>
    </source>
</evidence>
<evidence type="ECO:0000256" key="5">
    <source>
        <dbReference type="ARBA" id="ARBA00012583"/>
    </source>
</evidence>
<dbReference type="Pfam" id="PF00535">
    <property type="entry name" value="Glycos_transf_2"/>
    <property type="match status" value="1"/>
</dbReference>
<dbReference type="Gene3D" id="3.90.550.10">
    <property type="entry name" value="Spore Coat Polysaccharide Biosynthesis Protein SpsA, Chain A"/>
    <property type="match status" value="1"/>
</dbReference>
<dbReference type="GO" id="GO:0006487">
    <property type="term" value="P:protein N-linked glycosylation"/>
    <property type="evidence" value="ECO:0007669"/>
    <property type="project" value="TreeGrafter"/>
</dbReference>
<feature type="transmembrane region" description="Helical" evidence="15">
    <location>
        <begin position="385"/>
        <end position="406"/>
    </location>
</feature>
<evidence type="ECO:0000313" key="18">
    <source>
        <dbReference type="EMBL" id="RNL50015.1"/>
    </source>
</evidence>
<dbReference type="OrthoDB" id="2369748at2"/>
<comment type="caution">
    <text evidence="18">The sequence shown here is derived from an EMBL/GenBank/DDBJ whole genome shotgun (WGS) entry which is preliminary data.</text>
</comment>
<proteinExistence type="inferred from homology"/>
<feature type="domain" description="GtrA/DPMS transmembrane" evidence="17">
    <location>
        <begin position="321"/>
        <end position="439"/>
    </location>
</feature>
<sequence>MTFTDQATGTLPQPAATPAGPASEFAATATAFDTVPGNRRSPIDTRTTVPVLDVTIPVYNEERDLEACLRRLHAYLRSTFPHSFRITVADNASTDGTLEAAERVARELREVAVVHLAEKGRGNALRKVWLVSPSPVLAYMDVDLSTDLAALGPLLAPLISGHSDLAIGTRLTRNSRVVRGPKREFISRSYNFLLQSLMGAHFSDAQCGFKAIRADVARQLLPHTLDNAWFFDTELLVLAEKCGLRVHEVPVDWTDDPDSSVDIVQTAVADLRGMARLSRDLVSGRIPVDELRAALARGPLPAASRPQEQSPGGSLFGQLIRFGSIGIASTVAYLGIFLIFRGLTDPQLANFLALLITAVANTAANRRFTFGIQGRSEAARHHFEGLLVFGIGLALTSGALAVLHGFPAAPAPWVEIATVTAANLAATAIKFLLFRHVVFVRRGRLPATVAAPAPATAGLTAGAVDTSNLQTETAK</sequence>
<evidence type="ECO:0000256" key="10">
    <source>
        <dbReference type="ARBA" id="ARBA00022968"/>
    </source>
</evidence>
<dbReference type="InterPro" id="IPR029044">
    <property type="entry name" value="Nucleotide-diphossugar_trans"/>
</dbReference>
<evidence type="ECO:0000256" key="12">
    <source>
        <dbReference type="ARBA" id="ARBA00023136"/>
    </source>
</evidence>
<feature type="transmembrane region" description="Helical" evidence="15">
    <location>
        <begin position="319"/>
        <end position="340"/>
    </location>
</feature>
<comment type="subcellular location">
    <subcellularLocation>
        <location evidence="2">Endoplasmic reticulum membrane</location>
        <topology evidence="2">Single-pass membrane protein</topology>
    </subcellularLocation>
    <subcellularLocation>
        <location evidence="1">Membrane</location>
        <topology evidence="1">Multi-pass membrane protein</topology>
    </subcellularLocation>
</comment>
<evidence type="ECO:0000256" key="6">
    <source>
        <dbReference type="ARBA" id="ARBA00022676"/>
    </source>
</evidence>
<reference evidence="18 19" key="1">
    <citation type="submission" date="2018-10" db="EMBL/GenBank/DDBJ databases">
        <title>Genome sequencing of Arthrobacter oryzae TNB02.</title>
        <authorList>
            <person name="Cho Y.-J."/>
            <person name="Cho A."/>
            <person name="Kim O.-S."/>
        </authorList>
    </citation>
    <scope>NUCLEOTIDE SEQUENCE [LARGE SCALE GENOMIC DNA]</scope>
    <source>
        <strain evidence="18 19">TNB02</strain>
    </source>
</reference>
<dbReference type="CDD" id="cd04188">
    <property type="entry name" value="DPG_synthase"/>
    <property type="match status" value="1"/>
</dbReference>
<evidence type="ECO:0000256" key="8">
    <source>
        <dbReference type="ARBA" id="ARBA00022692"/>
    </source>
</evidence>
<evidence type="ECO:0000256" key="3">
    <source>
        <dbReference type="ARBA" id="ARBA00004922"/>
    </source>
</evidence>
<keyword evidence="7 18" id="KW-0808">Transferase</keyword>
<dbReference type="InterPro" id="IPR001173">
    <property type="entry name" value="Glyco_trans_2-like"/>
</dbReference>
<comment type="similarity">
    <text evidence="4">Belongs to the glycosyltransferase 2 family.</text>
</comment>
<dbReference type="EMBL" id="RBED01000137">
    <property type="protein sequence ID" value="RNL50015.1"/>
    <property type="molecule type" value="Genomic_DNA"/>
</dbReference>
<dbReference type="Pfam" id="PF04138">
    <property type="entry name" value="GtrA_DPMS_TM"/>
    <property type="match status" value="1"/>
</dbReference>
<evidence type="ECO:0000259" key="16">
    <source>
        <dbReference type="Pfam" id="PF00535"/>
    </source>
</evidence>
<evidence type="ECO:0000256" key="1">
    <source>
        <dbReference type="ARBA" id="ARBA00004141"/>
    </source>
</evidence>
<accession>A0A3N0BMT1</accession>
<keyword evidence="10" id="KW-0735">Signal-anchor</keyword>
<evidence type="ECO:0000259" key="17">
    <source>
        <dbReference type="Pfam" id="PF04138"/>
    </source>
</evidence>
<evidence type="ECO:0000256" key="15">
    <source>
        <dbReference type="SAM" id="Phobius"/>
    </source>
</evidence>
<feature type="transmembrane region" description="Helical" evidence="15">
    <location>
        <begin position="412"/>
        <end position="434"/>
    </location>
</feature>
<gene>
    <name evidence="18" type="ORF">D7003_18055</name>
</gene>
<dbReference type="GO" id="GO:0016020">
    <property type="term" value="C:membrane"/>
    <property type="evidence" value="ECO:0007669"/>
    <property type="project" value="UniProtKB-SubCell"/>
</dbReference>
<dbReference type="InterPro" id="IPR035518">
    <property type="entry name" value="DPG_synthase"/>
</dbReference>
<dbReference type="PANTHER" id="PTHR10859:SF91">
    <property type="entry name" value="DOLICHYL-PHOSPHATE BETA-GLUCOSYLTRANSFERASE"/>
    <property type="match status" value="1"/>
</dbReference>
<keyword evidence="9" id="KW-0256">Endoplasmic reticulum</keyword>
<evidence type="ECO:0000313" key="19">
    <source>
        <dbReference type="Proteomes" id="UP000273807"/>
    </source>
</evidence>
<comment type="catalytic activity">
    <reaction evidence="13">
        <text>a di-trans,poly-cis-dolichyl phosphate + UDP-alpha-D-glucose = a di-trans,poly-cis-dolichyl beta-D-glucosyl phosphate + UDP</text>
        <dbReference type="Rhea" id="RHEA:15401"/>
        <dbReference type="Rhea" id="RHEA-COMP:19498"/>
        <dbReference type="Rhea" id="RHEA-COMP:19502"/>
        <dbReference type="ChEBI" id="CHEBI:57525"/>
        <dbReference type="ChEBI" id="CHEBI:57683"/>
        <dbReference type="ChEBI" id="CHEBI:58223"/>
        <dbReference type="ChEBI" id="CHEBI:58885"/>
        <dbReference type="EC" id="2.4.1.117"/>
    </reaction>
    <physiologicalReaction direction="left-to-right" evidence="13">
        <dbReference type="Rhea" id="RHEA:15402"/>
    </physiologicalReaction>
</comment>
<evidence type="ECO:0000256" key="4">
    <source>
        <dbReference type="ARBA" id="ARBA00006739"/>
    </source>
</evidence>
<dbReference type="Proteomes" id="UP000273807">
    <property type="component" value="Unassembled WGS sequence"/>
</dbReference>
<organism evidence="18 19">
    <name type="scientific">Arthrobacter oryzae</name>
    <dbReference type="NCBI Taxonomy" id="409290"/>
    <lineage>
        <taxon>Bacteria</taxon>
        <taxon>Bacillati</taxon>
        <taxon>Actinomycetota</taxon>
        <taxon>Actinomycetes</taxon>
        <taxon>Micrococcales</taxon>
        <taxon>Micrococcaceae</taxon>
        <taxon>Arthrobacter</taxon>
    </lineage>
</organism>
<feature type="transmembrane region" description="Helical" evidence="15">
    <location>
        <begin position="346"/>
        <end position="364"/>
    </location>
</feature>
<comment type="pathway">
    <text evidence="3">Protein modification; protein glycosylation.</text>
</comment>
<evidence type="ECO:0000256" key="11">
    <source>
        <dbReference type="ARBA" id="ARBA00022989"/>
    </source>
</evidence>
<evidence type="ECO:0000256" key="9">
    <source>
        <dbReference type="ARBA" id="ARBA00022824"/>
    </source>
</evidence>
<keyword evidence="19" id="KW-1185">Reference proteome</keyword>
<dbReference type="GO" id="GO:0004581">
    <property type="term" value="F:dolichyl-phosphate beta-glucosyltransferase activity"/>
    <property type="evidence" value="ECO:0007669"/>
    <property type="project" value="UniProtKB-EC"/>
</dbReference>
<keyword evidence="11 15" id="KW-1133">Transmembrane helix</keyword>
<dbReference type="InterPro" id="IPR007267">
    <property type="entry name" value="GtrA_DPMS_TM"/>
</dbReference>
<feature type="region of interest" description="Disordered" evidence="14">
    <location>
        <begin position="1"/>
        <end position="22"/>
    </location>
</feature>
<feature type="domain" description="Glycosyltransferase 2-like" evidence="16">
    <location>
        <begin position="54"/>
        <end position="220"/>
    </location>
</feature>
<evidence type="ECO:0000256" key="7">
    <source>
        <dbReference type="ARBA" id="ARBA00022679"/>
    </source>
</evidence>
<dbReference type="PANTHER" id="PTHR10859">
    <property type="entry name" value="GLYCOSYL TRANSFERASE"/>
    <property type="match status" value="1"/>
</dbReference>
<dbReference type="GO" id="GO:0000271">
    <property type="term" value="P:polysaccharide biosynthetic process"/>
    <property type="evidence" value="ECO:0007669"/>
    <property type="project" value="InterPro"/>
</dbReference>
<protein>
    <recommendedName>
        <fullName evidence="5">dolichyl-phosphate beta-glucosyltransferase</fullName>
        <ecNumber evidence="5">2.4.1.117</ecNumber>
    </recommendedName>
</protein>
<dbReference type="SUPFAM" id="SSF53448">
    <property type="entry name" value="Nucleotide-diphospho-sugar transferases"/>
    <property type="match status" value="1"/>
</dbReference>
<evidence type="ECO:0000256" key="2">
    <source>
        <dbReference type="ARBA" id="ARBA00004389"/>
    </source>
</evidence>
<evidence type="ECO:0000256" key="14">
    <source>
        <dbReference type="SAM" id="MobiDB-lite"/>
    </source>
</evidence>
<dbReference type="EC" id="2.4.1.117" evidence="5"/>
<name>A0A3N0BMT1_9MICC</name>
<keyword evidence="8 15" id="KW-0812">Transmembrane</keyword>
<feature type="compositionally biased region" description="Polar residues" evidence="14">
    <location>
        <begin position="1"/>
        <end position="11"/>
    </location>
</feature>